<dbReference type="CDD" id="cd04873">
    <property type="entry name" value="ACT_UUR-ACR-like"/>
    <property type="match status" value="1"/>
</dbReference>
<dbReference type="InterPro" id="IPR010043">
    <property type="entry name" value="UTase/UR"/>
</dbReference>
<dbReference type="InterPro" id="IPR005105">
    <property type="entry name" value="GlnD_Uridyltrans_N"/>
</dbReference>
<gene>
    <name evidence="8" type="ORF">MNB_SM-3-233</name>
</gene>
<dbReference type="PANTHER" id="PTHR47320">
    <property type="entry name" value="BIFUNCTIONAL URIDYLYLTRANSFERASE/URIDYLYL-REMOVING ENZYME"/>
    <property type="match status" value="1"/>
</dbReference>
<evidence type="ECO:0000256" key="1">
    <source>
        <dbReference type="ARBA" id="ARBA00022679"/>
    </source>
</evidence>
<proteinExistence type="inferred from homology"/>
<keyword evidence="4" id="KW-0460">Magnesium</keyword>
<evidence type="ECO:0000256" key="2">
    <source>
        <dbReference type="ARBA" id="ARBA00022695"/>
    </source>
</evidence>
<dbReference type="HAMAP" id="MF_00277">
    <property type="entry name" value="PII_uridylyl_transf"/>
    <property type="match status" value="1"/>
</dbReference>
<dbReference type="InterPro" id="IPR043519">
    <property type="entry name" value="NT_sf"/>
</dbReference>
<dbReference type="SUPFAM" id="SSF55021">
    <property type="entry name" value="ACT-like"/>
    <property type="match status" value="1"/>
</dbReference>
<dbReference type="GO" id="GO:0016787">
    <property type="term" value="F:hydrolase activity"/>
    <property type="evidence" value="ECO:0007669"/>
    <property type="project" value="UniProtKB-KW"/>
</dbReference>
<accession>A0A1W1D3P3</accession>
<keyword evidence="5" id="KW-0511">Multifunctional enzyme</keyword>
<keyword evidence="1 8" id="KW-0808">Transferase</keyword>
<dbReference type="CDD" id="cd05401">
    <property type="entry name" value="NT_GlnE_GlnD_like"/>
    <property type="match status" value="1"/>
</dbReference>
<dbReference type="Pfam" id="PF08335">
    <property type="entry name" value="GlnD_UR_UTase"/>
    <property type="match status" value="1"/>
</dbReference>
<dbReference type="InterPro" id="IPR045865">
    <property type="entry name" value="ACT-like_dom_sf"/>
</dbReference>
<dbReference type="SUPFAM" id="SSF109604">
    <property type="entry name" value="HD-domain/PDEase-like"/>
    <property type="match status" value="1"/>
</dbReference>
<dbReference type="PIRSF" id="PIRSF006288">
    <property type="entry name" value="PII_uridyltransf"/>
    <property type="match status" value="1"/>
</dbReference>
<dbReference type="PROSITE" id="PS51671">
    <property type="entry name" value="ACT"/>
    <property type="match status" value="1"/>
</dbReference>
<organism evidence="8">
    <name type="scientific">hydrothermal vent metagenome</name>
    <dbReference type="NCBI Taxonomy" id="652676"/>
    <lineage>
        <taxon>unclassified sequences</taxon>
        <taxon>metagenomes</taxon>
        <taxon>ecological metagenomes</taxon>
    </lineage>
</organism>
<dbReference type="PROSITE" id="PS51831">
    <property type="entry name" value="HD"/>
    <property type="match status" value="1"/>
</dbReference>
<feature type="domain" description="HD" evidence="7">
    <location>
        <begin position="450"/>
        <end position="567"/>
    </location>
</feature>
<keyword evidence="3" id="KW-0378">Hydrolase</keyword>
<evidence type="ECO:0000259" key="7">
    <source>
        <dbReference type="PROSITE" id="PS51831"/>
    </source>
</evidence>
<dbReference type="GO" id="GO:0008773">
    <property type="term" value="F:[protein-PII] uridylyltransferase activity"/>
    <property type="evidence" value="ECO:0007669"/>
    <property type="project" value="InterPro"/>
</dbReference>
<feature type="domain" description="ACT" evidence="6">
    <location>
        <begin position="771"/>
        <end position="836"/>
    </location>
</feature>
<keyword evidence="2" id="KW-0548">Nucleotidyltransferase</keyword>
<dbReference type="AlphaFoldDB" id="A0A1W1D3P3"/>
<name>A0A1W1D3P3_9ZZZZ</name>
<dbReference type="Pfam" id="PF01966">
    <property type="entry name" value="HD"/>
    <property type="match status" value="1"/>
</dbReference>
<evidence type="ECO:0000313" key="8">
    <source>
        <dbReference type="EMBL" id="SFV75057.1"/>
    </source>
</evidence>
<evidence type="ECO:0000256" key="4">
    <source>
        <dbReference type="ARBA" id="ARBA00022842"/>
    </source>
</evidence>
<sequence length="836" mass="98185">MDIKLEIENVIEKNGTDFELSKLFKIYIKEYKDSLFELFEQSQGKDFLVKHTKKLDSILTLMYQTVLRRVFGNYLPMRNSIPIALFALGSFGREQLCVHSDIDILIVYKDIEGFNTKLIIEKLFYLALDAGLKLGHRVHEVSDLFQASNEDITIKTSLLEARFITGSLFLSHNVSQQLNKIRLYNQKEFLLAKLEESKKRRKKYPQSMEPNIKEGVGSLRDSNLLFWVAHTIYGVKNLKELTSIMFSEEEYKEYRIAVELLFRVRSALHLIANKQEDRLRLEYMPQMKDMLGFKDEVKLVSKVLEAQWQVNNFSQIFVKKMIRPYLFQAQCITQLRHHRILKRFYLIDNTLYASYKQKPLHINRLLELLLSLEDKPYTFNSSFLYQMTYAKITHPLSEKTYMLLKRLLKRKYTYEILTLFYDAGILHHLFVNFRKVLHLPQFDGYHTYPVDIHSLKAIQALENIKDPFLKQLHNSLSVDEKLLLKTVTLFHDTGKGRKQDHSEVGAKLIAPFLHHLHLSQELIERGVILVKHHILMSNVAFKENIYNEKTLYKFMSNIKDSTNLTMLYLLTYADIHGVSDTTYNSFNAKLLLDLYNNALEVAQNSDRITDAKKRVIIEKRLKNNPSFQALRPLLQKKTLRIESNLFFFKHNIEDIIQIVQQAQKVNDFSFTIHYEKMLIIEIYRKIPLNIGYLLASLSHLDVGSMEIFTLFDEIKYFKIEFKKNIIPEELPEVEHIIKDAFDMSKTIKTHDIIIDKKEIQIDCEHSKTHAEISVNTKNQIGLLAYIMDCFEQLHINVVTAKIHSHKHKVRDSFLIEKKQNICDNIANIYKLLVKGS</sequence>
<dbReference type="Gene3D" id="1.10.3090.10">
    <property type="entry name" value="cca-adding enzyme, domain 2"/>
    <property type="match status" value="1"/>
</dbReference>
<dbReference type="InterPro" id="IPR002912">
    <property type="entry name" value="ACT_dom"/>
</dbReference>
<evidence type="ECO:0000256" key="5">
    <source>
        <dbReference type="ARBA" id="ARBA00023268"/>
    </source>
</evidence>
<dbReference type="EMBL" id="FPHP01000014">
    <property type="protein sequence ID" value="SFV75057.1"/>
    <property type="molecule type" value="Genomic_DNA"/>
</dbReference>
<dbReference type="SUPFAM" id="SSF81301">
    <property type="entry name" value="Nucleotidyltransferase"/>
    <property type="match status" value="1"/>
</dbReference>
<dbReference type="InterPro" id="IPR006674">
    <property type="entry name" value="HD_domain"/>
</dbReference>
<protein>
    <submittedName>
        <fullName evidence="8">Possible nucleotidyltransferase</fullName>
    </submittedName>
</protein>
<evidence type="ECO:0000259" key="6">
    <source>
        <dbReference type="PROSITE" id="PS51671"/>
    </source>
</evidence>
<dbReference type="Pfam" id="PF03445">
    <property type="entry name" value="DUF294"/>
    <property type="match status" value="1"/>
</dbReference>
<reference evidence="8" key="1">
    <citation type="submission" date="2016-10" db="EMBL/GenBank/DDBJ databases">
        <authorList>
            <person name="de Groot N.N."/>
        </authorList>
    </citation>
    <scope>NUCLEOTIDE SEQUENCE</scope>
</reference>
<evidence type="ECO:0000256" key="3">
    <source>
        <dbReference type="ARBA" id="ARBA00022801"/>
    </source>
</evidence>
<dbReference type="PANTHER" id="PTHR47320:SF1">
    <property type="entry name" value="BIFUNCTIONAL URIDYLYLTRANSFERASE_URIDYLYL-REMOVING ENZYME"/>
    <property type="match status" value="1"/>
</dbReference>
<dbReference type="InterPro" id="IPR013546">
    <property type="entry name" value="PII_UdlTrfase/GS_AdlTrfase"/>
</dbReference>